<dbReference type="EMBL" id="WTYR01000001">
    <property type="protein sequence ID" value="MXP08972.1"/>
    <property type="molecule type" value="Genomic_DNA"/>
</dbReference>
<dbReference type="PANTHER" id="PTHR30055:SF234">
    <property type="entry name" value="HTH-TYPE TRANSCRIPTIONAL REGULATOR BETI"/>
    <property type="match status" value="1"/>
</dbReference>
<sequence length="229" mass="25573">MTDKAPTNARETSTNDEVRPKKVRRTQAERTSSSRRRAIDAAIMNLAEEGYAATTVMRVAQRAGISRGGILHHFSGKAELMEAVGYRAVETLQTKRKEALRDTPQGVERFHALTRASWETIREPESIALLEILIGSRGDPLLAEIMPRFLQQLDQIQLAKTKNVAKTAGIENEQLLKTMNKLHTAAMRGLLLESIYDDGSTETIAESVKLLEWYKEQLTQRLIAGDEGS</sequence>
<evidence type="ECO:0000256" key="5">
    <source>
        <dbReference type="SAM" id="MobiDB-lite"/>
    </source>
</evidence>
<evidence type="ECO:0000259" key="6">
    <source>
        <dbReference type="PROSITE" id="PS50977"/>
    </source>
</evidence>
<dbReference type="InterPro" id="IPR001647">
    <property type="entry name" value="HTH_TetR"/>
</dbReference>
<feature type="DNA-binding region" description="H-T-H motif" evidence="4">
    <location>
        <begin position="55"/>
        <end position="74"/>
    </location>
</feature>
<evidence type="ECO:0000313" key="8">
    <source>
        <dbReference type="Proteomes" id="UP000429229"/>
    </source>
</evidence>
<gene>
    <name evidence="7" type="ORF">GRI68_02115</name>
</gene>
<reference evidence="7 8" key="1">
    <citation type="submission" date="2019-12" db="EMBL/GenBank/DDBJ databases">
        <title>Genomic-based taxomic classification of the family Erythrobacteraceae.</title>
        <authorList>
            <person name="Xu L."/>
        </authorList>
    </citation>
    <scope>NUCLEOTIDE SEQUENCE [LARGE SCALE GENOMIC DNA]</scope>
    <source>
        <strain evidence="7 8">LMG 29519</strain>
    </source>
</reference>
<dbReference type="InterPro" id="IPR050109">
    <property type="entry name" value="HTH-type_TetR-like_transc_reg"/>
</dbReference>
<proteinExistence type="predicted"/>
<dbReference type="PROSITE" id="PS50977">
    <property type="entry name" value="HTH_TETR_2"/>
    <property type="match status" value="1"/>
</dbReference>
<keyword evidence="3" id="KW-0804">Transcription</keyword>
<dbReference type="PRINTS" id="PR00455">
    <property type="entry name" value="HTHTETR"/>
</dbReference>
<keyword evidence="1" id="KW-0805">Transcription regulation</keyword>
<keyword evidence="8" id="KW-1185">Reference proteome</keyword>
<dbReference type="OrthoDB" id="9816296at2"/>
<evidence type="ECO:0000313" key="7">
    <source>
        <dbReference type="EMBL" id="MXP08972.1"/>
    </source>
</evidence>
<evidence type="ECO:0000256" key="3">
    <source>
        <dbReference type="ARBA" id="ARBA00023163"/>
    </source>
</evidence>
<dbReference type="Pfam" id="PF00440">
    <property type="entry name" value="TetR_N"/>
    <property type="match status" value="1"/>
</dbReference>
<dbReference type="InterPro" id="IPR009057">
    <property type="entry name" value="Homeodomain-like_sf"/>
</dbReference>
<dbReference type="GO" id="GO:0000976">
    <property type="term" value="F:transcription cis-regulatory region binding"/>
    <property type="evidence" value="ECO:0007669"/>
    <property type="project" value="TreeGrafter"/>
</dbReference>
<dbReference type="Proteomes" id="UP000429229">
    <property type="component" value="Unassembled WGS sequence"/>
</dbReference>
<dbReference type="Gene3D" id="1.10.357.10">
    <property type="entry name" value="Tetracycline Repressor, domain 2"/>
    <property type="match status" value="1"/>
</dbReference>
<evidence type="ECO:0000256" key="4">
    <source>
        <dbReference type="PROSITE-ProRule" id="PRU00335"/>
    </source>
</evidence>
<protein>
    <submittedName>
        <fullName evidence="7">TetR family transcriptional regulator</fullName>
    </submittedName>
</protein>
<organism evidence="7 8">
    <name type="scientific">Alteriqipengyuania halimionae</name>
    <dbReference type="NCBI Taxonomy" id="1926630"/>
    <lineage>
        <taxon>Bacteria</taxon>
        <taxon>Pseudomonadati</taxon>
        <taxon>Pseudomonadota</taxon>
        <taxon>Alphaproteobacteria</taxon>
        <taxon>Sphingomonadales</taxon>
        <taxon>Erythrobacteraceae</taxon>
        <taxon>Alteriqipengyuania</taxon>
    </lineage>
</organism>
<dbReference type="PANTHER" id="PTHR30055">
    <property type="entry name" value="HTH-TYPE TRANSCRIPTIONAL REGULATOR RUTR"/>
    <property type="match status" value="1"/>
</dbReference>
<feature type="region of interest" description="Disordered" evidence="5">
    <location>
        <begin position="1"/>
        <end position="36"/>
    </location>
</feature>
<keyword evidence="2 4" id="KW-0238">DNA-binding</keyword>
<feature type="domain" description="HTH tetR-type" evidence="6">
    <location>
        <begin position="32"/>
        <end position="92"/>
    </location>
</feature>
<dbReference type="AlphaFoldDB" id="A0A6I4U3A4"/>
<evidence type="ECO:0000256" key="2">
    <source>
        <dbReference type="ARBA" id="ARBA00023125"/>
    </source>
</evidence>
<dbReference type="RefSeq" id="WP_160615479.1">
    <property type="nucleotide sequence ID" value="NZ_WTYR01000001.1"/>
</dbReference>
<accession>A0A6I4U3A4</accession>
<name>A0A6I4U3A4_9SPHN</name>
<dbReference type="GO" id="GO:0003700">
    <property type="term" value="F:DNA-binding transcription factor activity"/>
    <property type="evidence" value="ECO:0007669"/>
    <property type="project" value="TreeGrafter"/>
</dbReference>
<comment type="caution">
    <text evidence="7">The sequence shown here is derived from an EMBL/GenBank/DDBJ whole genome shotgun (WGS) entry which is preliminary data.</text>
</comment>
<dbReference type="SUPFAM" id="SSF46689">
    <property type="entry name" value="Homeodomain-like"/>
    <property type="match status" value="1"/>
</dbReference>
<evidence type="ECO:0000256" key="1">
    <source>
        <dbReference type="ARBA" id="ARBA00023015"/>
    </source>
</evidence>